<dbReference type="GO" id="GO:0005737">
    <property type="term" value="C:cytoplasm"/>
    <property type="evidence" value="ECO:0007669"/>
    <property type="project" value="UniProtKB-SubCell"/>
</dbReference>
<dbReference type="Pfam" id="PF05729">
    <property type="entry name" value="NACHT"/>
    <property type="match status" value="1"/>
</dbReference>
<organism evidence="5 6">
    <name type="scientific">Ridgeia piscesae</name>
    <name type="common">Tubeworm</name>
    <dbReference type="NCBI Taxonomy" id="27915"/>
    <lineage>
        <taxon>Eukaryota</taxon>
        <taxon>Metazoa</taxon>
        <taxon>Spiralia</taxon>
        <taxon>Lophotrochozoa</taxon>
        <taxon>Annelida</taxon>
        <taxon>Polychaeta</taxon>
        <taxon>Sedentaria</taxon>
        <taxon>Canalipalpata</taxon>
        <taxon>Sabellida</taxon>
        <taxon>Siboglinidae</taxon>
        <taxon>Ridgeia</taxon>
    </lineage>
</organism>
<protein>
    <recommendedName>
        <fullName evidence="4">NACHT domain-containing protein</fullName>
    </recommendedName>
</protein>
<evidence type="ECO:0000256" key="3">
    <source>
        <dbReference type="ARBA" id="ARBA00022737"/>
    </source>
</evidence>
<keyword evidence="3" id="KW-0677">Repeat</keyword>
<dbReference type="AlphaFoldDB" id="A0AAD9JW53"/>
<dbReference type="Pfam" id="PF15112">
    <property type="entry name" value="DUF4559"/>
    <property type="match status" value="1"/>
</dbReference>
<dbReference type="InterPro" id="IPR050637">
    <property type="entry name" value="NLRP_innate_immun_reg"/>
</dbReference>
<evidence type="ECO:0000256" key="2">
    <source>
        <dbReference type="ARBA" id="ARBA00022490"/>
    </source>
</evidence>
<dbReference type="PANTHER" id="PTHR45690">
    <property type="entry name" value="NACHT, LRR AND PYD DOMAINS-CONTAINING PROTEIN 12"/>
    <property type="match status" value="1"/>
</dbReference>
<proteinExistence type="predicted"/>
<evidence type="ECO:0000313" key="5">
    <source>
        <dbReference type="EMBL" id="KAK2160549.1"/>
    </source>
</evidence>
<feature type="domain" description="NACHT" evidence="4">
    <location>
        <begin position="337"/>
        <end position="469"/>
    </location>
</feature>
<evidence type="ECO:0000313" key="6">
    <source>
        <dbReference type="Proteomes" id="UP001209878"/>
    </source>
</evidence>
<dbReference type="InterPro" id="IPR027417">
    <property type="entry name" value="P-loop_NTPase"/>
</dbReference>
<evidence type="ECO:0000256" key="1">
    <source>
        <dbReference type="ARBA" id="ARBA00004496"/>
    </source>
</evidence>
<dbReference type="Gene3D" id="3.40.50.300">
    <property type="entry name" value="P-loop containing nucleotide triphosphate hydrolases"/>
    <property type="match status" value="1"/>
</dbReference>
<dbReference type="InterPro" id="IPR007111">
    <property type="entry name" value="NACHT_NTPase"/>
</dbReference>
<dbReference type="PANTHER" id="PTHR45690:SF19">
    <property type="entry name" value="NACHT, LRR AND PYD DOMAINS-CONTAINING PROTEIN 3"/>
    <property type="match status" value="1"/>
</dbReference>
<evidence type="ECO:0000259" key="4">
    <source>
        <dbReference type="PROSITE" id="PS50837"/>
    </source>
</evidence>
<comment type="caution">
    <text evidence="5">The sequence shown here is derived from an EMBL/GenBank/DDBJ whole genome shotgun (WGS) entry which is preliminary data.</text>
</comment>
<dbReference type="PROSITE" id="PS50837">
    <property type="entry name" value="NACHT"/>
    <property type="match status" value="1"/>
</dbReference>
<keyword evidence="6" id="KW-1185">Reference proteome</keyword>
<reference evidence="5" key="1">
    <citation type="journal article" date="2023" name="Mol. Biol. Evol.">
        <title>Third-Generation Sequencing Reveals the Adaptive Role of the Epigenome in Three Deep-Sea Polychaetes.</title>
        <authorList>
            <person name="Perez M."/>
            <person name="Aroh O."/>
            <person name="Sun Y."/>
            <person name="Lan Y."/>
            <person name="Juniper S.K."/>
            <person name="Young C.R."/>
            <person name="Angers B."/>
            <person name="Qian P.Y."/>
        </authorList>
    </citation>
    <scope>NUCLEOTIDE SEQUENCE</scope>
    <source>
        <strain evidence="5">R07B-5</strain>
    </source>
</reference>
<accession>A0AAD9JW53</accession>
<name>A0AAD9JW53_RIDPI</name>
<dbReference type="InterPro" id="IPR027897">
    <property type="entry name" value="DUF4559"/>
</dbReference>
<dbReference type="SUPFAM" id="SSF52540">
    <property type="entry name" value="P-loop containing nucleoside triphosphate hydrolases"/>
    <property type="match status" value="1"/>
</dbReference>
<gene>
    <name evidence="5" type="ORF">NP493_1639g00014</name>
</gene>
<dbReference type="EMBL" id="JAODUO010001639">
    <property type="protein sequence ID" value="KAK2160549.1"/>
    <property type="molecule type" value="Genomic_DNA"/>
</dbReference>
<dbReference type="Proteomes" id="UP001209878">
    <property type="component" value="Unassembled WGS sequence"/>
</dbReference>
<sequence length="817" mass="93353">MGNLFTALRTRLHQRNATRAVRRFRRPGYLNWLKASMALKCCGEGLVDLCSYVITTFHTTLITQHGPAVCPFPRIVKKITFDRGSRSWKVNCSCGVCDTWLQSIASELATNQYSWENTDVNEWPLHPWQLAKVKDTRNVIIHSPNLEVTSAELTTYLDKMKDLLQEPALHNYASARRAVDELNEIDATSLDVNVAAVRELECSLYKQMFEEQTTNIEVFKKRLSDDFTRFQQDFQVVRRGVEAVRRDVHDLQGDVGDVRGRASLEKQLRKMHRDSKRHETLKGIFVDLRIQKSRLEPLPERITHRDLEELERRRRDSPVVEISQLFSKLEDDENAPNNVLILGRAGAGKTTLVEKMANDWASKHLWPRIKYVFLVKLRDLLKDGTWSLAELLLRDLQMEETDKNAALNQLVIKSSHVMVLVDGMDEYAGYAYSVGNPPSIEEKVDLSVIISCVIRGSLLPEAKVVVTSRATNQIPSKVFDRVVDVYVFTRDGIRRYVESHYSGNEQLQNFIWQNIKTNPNMATFCHTPVQCGFICATMADMFEHSETDDMQTIQTMTQLYVKATHRLGRKLHPALKEDKGELDLKAIFGILKEPFLKHAALAKESMMRQLKILFSDEDLERHGFDEVDKQTGFLSGARKANPDDRDATIRSWSFSHLSLQEFFAAIGLVLLGSTDDVRKLLENTNSTKQYEIVITFLLGLLGDSSNAYYLKYLGSTDAPLHFCNELITTLKGMLEDDPLKLVTLIYETQSKDLMDHVPEEIESSEIYPMEMLALSWVLEQRRCRVTTLRLTGCGLDIQLLKQLCVGLKANTSIQVLE</sequence>
<comment type="subcellular location">
    <subcellularLocation>
        <location evidence="1">Cytoplasm</location>
    </subcellularLocation>
</comment>
<keyword evidence="2" id="KW-0963">Cytoplasm</keyword>